<dbReference type="InterPro" id="IPR044678">
    <property type="entry name" value="COR27/28"/>
</dbReference>
<dbReference type="GO" id="GO:0009409">
    <property type="term" value="P:response to cold"/>
    <property type="evidence" value="ECO:0007669"/>
    <property type="project" value="InterPro"/>
</dbReference>
<name>A0A067JRZ4_JATCU</name>
<organism evidence="2 3">
    <name type="scientific">Jatropha curcas</name>
    <name type="common">Barbados nut</name>
    <dbReference type="NCBI Taxonomy" id="180498"/>
    <lineage>
        <taxon>Eukaryota</taxon>
        <taxon>Viridiplantae</taxon>
        <taxon>Streptophyta</taxon>
        <taxon>Embryophyta</taxon>
        <taxon>Tracheophyta</taxon>
        <taxon>Spermatophyta</taxon>
        <taxon>Magnoliopsida</taxon>
        <taxon>eudicotyledons</taxon>
        <taxon>Gunneridae</taxon>
        <taxon>Pentapetalae</taxon>
        <taxon>rosids</taxon>
        <taxon>fabids</taxon>
        <taxon>Malpighiales</taxon>
        <taxon>Euphorbiaceae</taxon>
        <taxon>Crotonoideae</taxon>
        <taxon>Jatropheae</taxon>
        <taxon>Jatropha</taxon>
    </lineage>
</organism>
<dbReference type="PANTHER" id="PTHR33676">
    <property type="entry name" value="COLD REGULATED PROTEIN 27"/>
    <property type="match status" value="1"/>
</dbReference>
<feature type="region of interest" description="Disordered" evidence="1">
    <location>
        <begin position="47"/>
        <end position="130"/>
    </location>
</feature>
<proteinExistence type="predicted"/>
<dbReference type="EMBL" id="KK915447">
    <property type="protein sequence ID" value="KDP22304.1"/>
    <property type="molecule type" value="Genomic_DNA"/>
</dbReference>
<dbReference type="GO" id="GO:0042752">
    <property type="term" value="P:regulation of circadian rhythm"/>
    <property type="evidence" value="ECO:0007669"/>
    <property type="project" value="InterPro"/>
</dbReference>
<accession>A0A067JRZ4</accession>
<sequence length="130" mass="14899">MDPHVASNQTDGQWTNEKHLHFINSMEATFVRTMLENNGRFLRLDRYLPDSSESTLDLKSQRPKKHKISDHMVGPRSRMDGRTDRKARKLSSHRHDPSQQDQVVPQLENRGGVKDERDPLNVAVASANSN</sequence>
<dbReference type="Proteomes" id="UP000027138">
    <property type="component" value="Unassembled WGS sequence"/>
</dbReference>
<evidence type="ECO:0000256" key="1">
    <source>
        <dbReference type="SAM" id="MobiDB-lite"/>
    </source>
</evidence>
<dbReference type="OrthoDB" id="751338at2759"/>
<evidence type="ECO:0000313" key="3">
    <source>
        <dbReference type="Proteomes" id="UP000027138"/>
    </source>
</evidence>
<protein>
    <submittedName>
        <fullName evidence="2">Uncharacterized protein</fullName>
    </submittedName>
</protein>
<evidence type="ECO:0000313" key="2">
    <source>
        <dbReference type="EMBL" id="KDP22304.1"/>
    </source>
</evidence>
<keyword evidence="3" id="KW-1185">Reference proteome</keyword>
<dbReference type="AlphaFoldDB" id="A0A067JRZ4"/>
<dbReference type="PANTHER" id="PTHR33676:SF15">
    <property type="entry name" value="OS02G0674233 PROTEIN"/>
    <property type="match status" value="1"/>
</dbReference>
<reference evidence="2 3" key="1">
    <citation type="journal article" date="2014" name="PLoS ONE">
        <title>Global Analysis of Gene Expression Profiles in Physic Nut (Jatropha curcas L.) Seedlings Exposed to Salt Stress.</title>
        <authorList>
            <person name="Zhang L."/>
            <person name="Zhang C."/>
            <person name="Wu P."/>
            <person name="Chen Y."/>
            <person name="Li M."/>
            <person name="Jiang H."/>
            <person name="Wu G."/>
        </authorList>
    </citation>
    <scope>NUCLEOTIDE SEQUENCE [LARGE SCALE GENOMIC DNA]</scope>
    <source>
        <strain evidence="3">cv. GZQX0401</strain>
        <tissue evidence="2">Young leaves</tissue>
    </source>
</reference>
<dbReference type="KEGG" id="jcu:105648491"/>
<gene>
    <name evidence="2" type="ORF">JCGZ_26135</name>
</gene>